<gene>
    <name evidence="2" type="ORF">DPMN_027639</name>
</gene>
<sequence length="63" mass="6739">MSGPLSASKKSMAIPAGIASIRLVASPIGGFSTKLSFVSFKVHSEWESDNSPQRKSHPKTIRP</sequence>
<comment type="caution">
    <text evidence="2">The sequence shown here is derived from an EMBL/GenBank/DDBJ whole genome shotgun (WGS) entry which is preliminary data.</text>
</comment>
<proteinExistence type="predicted"/>
<reference evidence="2" key="2">
    <citation type="submission" date="2020-11" db="EMBL/GenBank/DDBJ databases">
        <authorList>
            <person name="McCartney M.A."/>
            <person name="Auch B."/>
            <person name="Kono T."/>
            <person name="Mallez S."/>
            <person name="Becker A."/>
            <person name="Gohl D.M."/>
            <person name="Silverstein K.A.T."/>
            <person name="Koren S."/>
            <person name="Bechman K.B."/>
            <person name="Herman A."/>
            <person name="Abrahante J.E."/>
            <person name="Garbe J."/>
        </authorList>
    </citation>
    <scope>NUCLEOTIDE SEQUENCE</scope>
    <source>
        <strain evidence="2">Duluth1</strain>
        <tissue evidence="2">Whole animal</tissue>
    </source>
</reference>
<dbReference type="Proteomes" id="UP000828390">
    <property type="component" value="Unassembled WGS sequence"/>
</dbReference>
<evidence type="ECO:0000313" key="3">
    <source>
        <dbReference type="Proteomes" id="UP000828390"/>
    </source>
</evidence>
<evidence type="ECO:0000313" key="2">
    <source>
        <dbReference type="EMBL" id="KAH3864616.1"/>
    </source>
</evidence>
<name>A0A9D4RDM7_DREPO</name>
<accession>A0A9D4RDM7</accession>
<dbReference type="AlphaFoldDB" id="A0A9D4RDM7"/>
<organism evidence="2 3">
    <name type="scientific">Dreissena polymorpha</name>
    <name type="common">Zebra mussel</name>
    <name type="synonym">Mytilus polymorpha</name>
    <dbReference type="NCBI Taxonomy" id="45954"/>
    <lineage>
        <taxon>Eukaryota</taxon>
        <taxon>Metazoa</taxon>
        <taxon>Spiralia</taxon>
        <taxon>Lophotrochozoa</taxon>
        <taxon>Mollusca</taxon>
        <taxon>Bivalvia</taxon>
        <taxon>Autobranchia</taxon>
        <taxon>Heteroconchia</taxon>
        <taxon>Euheterodonta</taxon>
        <taxon>Imparidentia</taxon>
        <taxon>Neoheterodontei</taxon>
        <taxon>Myida</taxon>
        <taxon>Dreissenoidea</taxon>
        <taxon>Dreissenidae</taxon>
        <taxon>Dreissena</taxon>
    </lineage>
</organism>
<feature type="region of interest" description="Disordered" evidence="1">
    <location>
        <begin position="44"/>
        <end position="63"/>
    </location>
</feature>
<feature type="compositionally biased region" description="Basic residues" evidence="1">
    <location>
        <begin position="54"/>
        <end position="63"/>
    </location>
</feature>
<protein>
    <submittedName>
        <fullName evidence="2">Uncharacterized protein</fullName>
    </submittedName>
</protein>
<keyword evidence="3" id="KW-1185">Reference proteome</keyword>
<dbReference type="EMBL" id="JAIWYP010000002">
    <property type="protein sequence ID" value="KAH3864616.1"/>
    <property type="molecule type" value="Genomic_DNA"/>
</dbReference>
<reference evidence="2" key="1">
    <citation type="journal article" date="2019" name="bioRxiv">
        <title>The Genome of the Zebra Mussel, Dreissena polymorpha: A Resource for Invasive Species Research.</title>
        <authorList>
            <person name="McCartney M.A."/>
            <person name="Auch B."/>
            <person name="Kono T."/>
            <person name="Mallez S."/>
            <person name="Zhang Y."/>
            <person name="Obille A."/>
            <person name="Becker A."/>
            <person name="Abrahante J.E."/>
            <person name="Garbe J."/>
            <person name="Badalamenti J.P."/>
            <person name="Herman A."/>
            <person name="Mangelson H."/>
            <person name="Liachko I."/>
            <person name="Sullivan S."/>
            <person name="Sone E.D."/>
            <person name="Koren S."/>
            <person name="Silverstein K.A.T."/>
            <person name="Beckman K.B."/>
            <person name="Gohl D.M."/>
        </authorList>
    </citation>
    <scope>NUCLEOTIDE SEQUENCE</scope>
    <source>
        <strain evidence="2">Duluth1</strain>
        <tissue evidence="2">Whole animal</tissue>
    </source>
</reference>
<evidence type="ECO:0000256" key="1">
    <source>
        <dbReference type="SAM" id="MobiDB-lite"/>
    </source>
</evidence>